<feature type="region of interest" description="Disordered" evidence="1">
    <location>
        <begin position="48"/>
        <end position="108"/>
    </location>
</feature>
<reference evidence="2" key="1">
    <citation type="submission" date="2021-06" db="EMBL/GenBank/DDBJ databases">
        <authorList>
            <person name="Kallberg Y."/>
            <person name="Tangrot J."/>
            <person name="Rosling A."/>
        </authorList>
    </citation>
    <scope>NUCLEOTIDE SEQUENCE</scope>
    <source>
        <strain evidence="2">87-6 pot B 2015</strain>
    </source>
</reference>
<evidence type="ECO:0000313" key="2">
    <source>
        <dbReference type="EMBL" id="CAG8724122.1"/>
    </source>
</evidence>
<gene>
    <name evidence="2" type="ORF">FMOSSE_LOCUS15210</name>
</gene>
<dbReference type="Proteomes" id="UP000789375">
    <property type="component" value="Unassembled WGS sequence"/>
</dbReference>
<keyword evidence="3" id="KW-1185">Reference proteome</keyword>
<feature type="non-terminal residue" evidence="2">
    <location>
        <position position="1"/>
    </location>
</feature>
<sequence length="108" mass="12785">ECNLPPKKRKDANMVEVYSNLDSENEEENYEEVYATPRVRVTPYTINRRNAKERSKRMSESQQEMRLRNRSISKPIPFTTPMNIEKETSTLKDKKPRRKILRTPSAVN</sequence>
<protein>
    <submittedName>
        <fullName evidence="2">16409_t:CDS:1</fullName>
    </submittedName>
</protein>
<proteinExistence type="predicted"/>
<organism evidence="2 3">
    <name type="scientific">Funneliformis mosseae</name>
    <name type="common">Endomycorrhizal fungus</name>
    <name type="synonym">Glomus mosseae</name>
    <dbReference type="NCBI Taxonomy" id="27381"/>
    <lineage>
        <taxon>Eukaryota</taxon>
        <taxon>Fungi</taxon>
        <taxon>Fungi incertae sedis</taxon>
        <taxon>Mucoromycota</taxon>
        <taxon>Glomeromycotina</taxon>
        <taxon>Glomeromycetes</taxon>
        <taxon>Glomerales</taxon>
        <taxon>Glomeraceae</taxon>
        <taxon>Funneliformis</taxon>
    </lineage>
</organism>
<accession>A0A9N9NDR8</accession>
<name>A0A9N9NDR8_FUNMO</name>
<dbReference type="EMBL" id="CAJVPP010014429">
    <property type="protein sequence ID" value="CAG8724122.1"/>
    <property type="molecule type" value="Genomic_DNA"/>
</dbReference>
<comment type="caution">
    <text evidence="2">The sequence shown here is derived from an EMBL/GenBank/DDBJ whole genome shotgun (WGS) entry which is preliminary data.</text>
</comment>
<dbReference type="AlphaFoldDB" id="A0A9N9NDR8"/>
<evidence type="ECO:0000313" key="3">
    <source>
        <dbReference type="Proteomes" id="UP000789375"/>
    </source>
</evidence>
<feature type="compositionally biased region" description="Basic and acidic residues" evidence="1">
    <location>
        <begin position="50"/>
        <end position="67"/>
    </location>
</feature>
<evidence type="ECO:0000256" key="1">
    <source>
        <dbReference type="SAM" id="MobiDB-lite"/>
    </source>
</evidence>
<feature type="compositionally biased region" description="Basic and acidic residues" evidence="1">
    <location>
        <begin position="84"/>
        <end position="93"/>
    </location>
</feature>